<evidence type="ECO:0000256" key="1">
    <source>
        <dbReference type="ARBA" id="ARBA00007727"/>
    </source>
</evidence>
<proteinExistence type="inferred from homology"/>
<dbReference type="InterPro" id="IPR026057">
    <property type="entry name" value="TBL_C"/>
</dbReference>
<dbReference type="EMBL" id="PYDT01000010">
    <property type="protein sequence ID" value="THU47329.1"/>
    <property type="molecule type" value="Genomic_DNA"/>
</dbReference>
<feature type="compositionally biased region" description="Low complexity" evidence="2">
    <location>
        <begin position="209"/>
        <end position="218"/>
    </location>
</feature>
<feature type="region of interest" description="Disordered" evidence="2">
    <location>
        <begin position="264"/>
        <end position="287"/>
    </location>
</feature>
<dbReference type="Proteomes" id="UP000317650">
    <property type="component" value="Chromosome 9"/>
</dbReference>
<feature type="compositionally biased region" description="Gly residues" evidence="2">
    <location>
        <begin position="107"/>
        <end position="118"/>
    </location>
</feature>
<dbReference type="GO" id="GO:0016413">
    <property type="term" value="F:O-acetyltransferase activity"/>
    <property type="evidence" value="ECO:0007669"/>
    <property type="project" value="InterPro"/>
</dbReference>
<sequence length="536" mass="58121">MKEAAKPPQSSAVVSDLKALFCPFRTRRTKVFLYGSAFAFVAFSAYLAFCPPEKTSPWFNSLFTSANVSTAPYRSQISSLVSYIFPNSSPPPSLENAAPSPDNMPADGGGAQQGGILGGNATSAAGGISGSNKTVEGVGVKKGGGLAAKNQTASEIGLPKSGVAEKNRPASGSGLQGGEDSMKNHTIKGGSGISTSDQGKDGVGSAKATTLTTKNQTTSGVGPPKSGDSPSKNQTKVEDGSTKDAILAAKNLTVTGVGSLKNGHLPVKNQTGKGVASKANPVPPNVGFPQLQRVPELLQRRIRKGLQDFNCSVEFFRSPFLVQEWEMPGSNGNKKETLRLDIIERSSAKYKDADVLVFNTGHWWTHEKTSKGKDYYQEGNHIYSDLNVVNAFHKALNTWAKWVDANVNSKNSLVFFRGYSVTHFSGGRWNSGGQCDKETEPIKNEKYLSSYPWKMTVLESVIKGMKTPVAYLNITTMTDYRKDAHPSIYRKQNLTEEERRSPERYQDCSHWCLPGVPDSWNELLYAQLIIKHHQLL</sequence>
<evidence type="ECO:0000256" key="2">
    <source>
        <dbReference type="SAM" id="MobiDB-lite"/>
    </source>
</evidence>
<evidence type="ECO:0000259" key="4">
    <source>
        <dbReference type="Pfam" id="PF13839"/>
    </source>
</evidence>
<evidence type="ECO:0000313" key="5">
    <source>
        <dbReference type="EMBL" id="THU47329.1"/>
    </source>
</evidence>
<organism evidence="5 6">
    <name type="scientific">Musa balbisiana</name>
    <name type="common">Banana</name>
    <dbReference type="NCBI Taxonomy" id="52838"/>
    <lineage>
        <taxon>Eukaryota</taxon>
        <taxon>Viridiplantae</taxon>
        <taxon>Streptophyta</taxon>
        <taxon>Embryophyta</taxon>
        <taxon>Tracheophyta</taxon>
        <taxon>Spermatophyta</taxon>
        <taxon>Magnoliopsida</taxon>
        <taxon>Liliopsida</taxon>
        <taxon>Zingiberales</taxon>
        <taxon>Musaceae</taxon>
        <taxon>Musa</taxon>
    </lineage>
</organism>
<dbReference type="AlphaFoldDB" id="A0A4S8IH57"/>
<keyword evidence="6" id="KW-1185">Reference proteome</keyword>
<name>A0A4S8IH57_MUSBA</name>
<dbReference type="Pfam" id="PF13839">
    <property type="entry name" value="PC-Esterase"/>
    <property type="match status" value="1"/>
</dbReference>
<keyword evidence="3" id="KW-0472">Membrane</keyword>
<gene>
    <name evidence="5" type="ORF">C4D60_Mb09t14340</name>
</gene>
<dbReference type="STRING" id="52838.A0A4S8IH57"/>
<evidence type="ECO:0000256" key="3">
    <source>
        <dbReference type="SAM" id="Phobius"/>
    </source>
</evidence>
<dbReference type="InterPro" id="IPR029962">
    <property type="entry name" value="TBL"/>
</dbReference>
<accession>A0A4S8IH57</accession>
<feature type="domain" description="Trichome birefringence-like C-terminal" evidence="4">
    <location>
        <begin position="306"/>
        <end position="526"/>
    </location>
</feature>
<keyword evidence="3" id="KW-1133">Transmembrane helix</keyword>
<dbReference type="PANTHER" id="PTHR32285:SF22">
    <property type="entry name" value="PROTEIN TRICHOME BIREFRINGENCE"/>
    <property type="match status" value="1"/>
</dbReference>
<dbReference type="PANTHER" id="PTHR32285">
    <property type="entry name" value="PROTEIN TRICHOME BIREFRINGENCE-LIKE 9-RELATED"/>
    <property type="match status" value="1"/>
</dbReference>
<feature type="region of interest" description="Disordered" evidence="2">
    <location>
        <begin position="151"/>
        <end position="240"/>
    </location>
</feature>
<keyword evidence="3" id="KW-0812">Transmembrane</keyword>
<feature type="region of interest" description="Disordered" evidence="2">
    <location>
        <begin position="91"/>
        <end position="118"/>
    </location>
</feature>
<reference evidence="5 6" key="1">
    <citation type="journal article" date="2019" name="Nat. Plants">
        <title>Genome sequencing of Musa balbisiana reveals subgenome evolution and function divergence in polyploid bananas.</title>
        <authorList>
            <person name="Yao X."/>
        </authorList>
    </citation>
    <scope>NUCLEOTIDE SEQUENCE [LARGE SCALE GENOMIC DNA]</scope>
    <source>
        <strain evidence="6">cv. DH-PKW</strain>
        <tissue evidence="5">Leaves</tissue>
    </source>
</reference>
<comment type="similarity">
    <text evidence="1">Belongs to the PC-esterase family. TBL subfamily.</text>
</comment>
<evidence type="ECO:0000313" key="6">
    <source>
        <dbReference type="Proteomes" id="UP000317650"/>
    </source>
</evidence>
<feature type="transmembrane region" description="Helical" evidence="3">
    <location>
        <begin position="31"/>
        <end position="49"/>
    </location>
</feature>
<protein>
    <recommendedName>
        <fullName evidence="4">Trichome birefringence-like C-terminal domain-containing protein</fullName>
    </recommendedName>
</protein>
<comment type="caution">
    <text evidence="5">The sequence shown here is derived from an EMBL/GenBank/DDBJ whole genome shotgun (WGS) entry which is preliminary data.</text>
</comment>
<dbReference type="GO" id="GO:0005794">
    <property type="term" value="C:Golgi apparatus"/>
    <property type="evidence" value="ECO:0007669"/>
    <property type="project" value="TreeGrafter"/>
</dbReference>